<proteinExistence type="inferred from homology"/>
<dbReference type="GO" id="GO:0009055">
    <property type="term" value="F:electron transfer activity"/>
    <property type="evidence" value="ECO:0007669"/>
    <property type="project" value="UniProtKB-UniRule"/>
</dbReference>
<keyword evidence="6 7" id="KW-0249">Electron transport</keyword>
<evidence type="ECO:0000259" key="8">
    <source>
        <dbReference type="PROSITE" id="PS50902"/>
    </source>
</evidence>
<keyword evidence="3 7" id="KW-0813">Transport</keyword>
<dbReference type="Gene3D" id="3.40.50.360">
    <property type="match status" value="1"/>
</dbReference>
<dbReference type="Proteomes" id="UP000500961">
    <property type="component" value="Chromosome"/>
</dbReference>
<protein>
    <recommendedName>
        <fullName evidence="7">Flavodoxin</fullName>
    </recommendedName>
</protein>
<evidence type="ECO:0000256" key="5">
    <source>
        <dbReference type="ARBA" id="ARBA00022643"/>
    </source>
</evidence>
<dbReference type="PANTHER" id="PTHR42809">
    <property type="entry name" value="FLAVODOXIN 2"/>
    <property type="match status" value="1"/>
</dbReference>
<sequence>MKKRIGIFYGPTGGSTEKVAKLIAKEFNGDADIFPIKEATPKLINNYDLVIFGCSTLGSETWNGDSSKCDWEAFRPEIPKLRLTGKLFAFFGTGDSVTYARNFVDAMGILAKDLLEVGAHVVGQVPTDDYTFTDSEAVIDGKFIGLPIDEDYEPEKTPTRIKNWVDQLKKSI</sequence>
<dbReference type="InterPro" id="IPR010086">
    <property type="entry name" value="Flavodoxin_lc"/>
</dbReference>
<evidence type="ECO:0000256" key="1">
    <source>
        <dbReference type="ARBA" id="ARBA00001917"/>
    </source>
</evidence>
<dbReference type="InterPro" id="IPR050619">
    <property type="entry name" value="Flavodoxin"/>
</dbReference>
<dbReference type="NCBIfam" id="TIGR01752">
    <property type="entry name" value="flav_long"/>
    <property type="match status" value="1"/>
</dbReference>
<keyword evidence="10" id="KW-1185">Reference proteome</keyword>
<evidence type="ECO:0000256" key="4">
    <source>
        <dbReference type="ARBA" id="ARBA00022630"/>
    </source>
</evidence>
<dbReference type="KEGG" id="ttz:FHG85_08270"/>
<evidence type="ECO:0000256" key="3">
    <source>
        <dbReference type="ARBA" id="ARBA00022448"/>
    </source>
</evidence>
<name>A0A7D3XMI4_9BACT</name>
<reference evidence="9 10" key="1">
    <citation type="submission" date="2019-07" db="EMBL/GenBank/DDBJ databases">
        <title>Thalassofilum flectens gen. nov., sp. nov., a novel moderate thermophilic anaerobe from a shallow sea hot spring in Kunashir Island (Russia), representing a new family in the order Bacteroidales, and proposal of Thalassofilacea fam. nov.</title>
        <authorList>
            <person name="Kochetkova T.V."/>
            <person name="Podosokorskaya O.A."/>
            <person name="Novikov A."/>
            <person name="Elcheninov A.G."/>
            <person name="Toshchakov S.V."/>
            <person name="Kublanov I.V."/>
        </authorList>
    </citation>
    <scope>NUCLEOTIDE SEQUENCE [LARGE SCALE GENOMIC DNA]</scope>
    <source>
        <strain evidence="9 10">38-H</strain>
    </source>
</reference>
<dbReference type="PIRSF" id="PIRSF038996">
    <property type="entry name" value="FldA"/>
    <property type="match status" value="1"/>
</dbReference>
<keyword evidence="5 7" id="KW-0288">FMN</keyword>
<evidence type="ECO:0000313" key="9">
    <source>
        <dbReference type="EMBL" id="QKG80256.1"/>
    </source>
</evidence>
<dbReference type="PANTHER" id="PTHR42809:SF1">
    <property type="entry name" value="FLAVODOXIN 1"/>
    <property type="match status" value="1"/>
</dbReference>
<dbReference type="PROSITE" id="PS50902">
    <property type="entry name" value="FLAVODOXIN_LIKE"/>
    <property type="match status" value="1"/>
</dbReference>
<comment type="cofactor">
    <cofactor evidence="1 7">
        <name>FMN</name>
        <dbReference type="ChEBI" id="CHEBI:58210"/>
    </cofactor>
</comment>
<accession>A0A7D3XMI4</accession>
<evidence type="ECO:0000313" key="10">
    <source>
        <dbReference type="Proteomes" id="UP000500961"/>
    </source>
</evidence>
<dbReference type="RefSeq" id="WP_173074833.1">
    <property type="nucleotide sequence ID" value="NZ_CP041345.1"/>
</dbReference>
<dbReference type="Pfam" id="PF00258">
    <property type="entry name" value="Flavodoxin_1"/>
    <property type="match status" value="1"/>
</dbReference>
<dbReference type="AlphaFoldDB" id="A0A7D3XMI4"/>
<dbReference type="InterPro" id="IPR008254">
    <property type="entry name" value="Flavodoxin/NO_synth"/>
</dbReference>
<dbReference type="EMBL" id="CP041345">
    <property type="protein sequence ID" value="QKG80256.1"/>
    <property type="molecule type" value="Genomic_DNA"/>
</dbReference>
<dbReference type="SUPFAM" id="SSF52218">
    <property type="entry name" value="Flavoproteins"/>
    <property type="match status" value="1"/>
</dbReference>
<gene>
    <name evidence="9" type="ORF">FHG85_08270</name>
</gene>
<keyword evidence="4 7" id="KW-0285">Flavoprotein</keyword>
<organism evidence="9 10">
    <name type="scientific">Tenuifilum thalassicum</name>
    <dbReference type="NCBI Taxonomy" id="2590900"/>
    <lineage>
        <taxon>Bacteria</taxon>
        <taxon>Pseudomonadati</taxon>
        <taxon>Bacteroidota</taxon>
        <taxon>Bacteroidia</taxon>
        <taxon>Bacteroidales</taxon>
        <taxon>Tenuifilaceae</taxon>
        <taxon>Tenuifilum</taxon>
    </lineage>
</organism>
<evidence type="ECO:0000256" key="6">
    <source>
        <dbReference type="ARBA" id="ARBA00022982"/>
    </source>
</evidence>
<feature type="domain" description="Flavodoxin-like" evidence="8">
    <location>
        <begin position="5"/>
        <end position="169"/>
    </location>
</feature>
<comment type="similarity">
    <text evidence="2 7">Belongs to the flavodoxin family.</text>
</comment>
<dbReference type="InterPro" id="IPR029039">
    <property type="entry name" value="Flavoprotein-like_sf"/>
</dbReference>
<evidence type="ECO:0000256" key="2">
    <source>
        <dbReference type="ARBA" id="ARBA00005267"/>
    </source>
</evidence>
<comment type="function">
    <text evidence="7">Low-potential electron donor to a number of redox enzymes.</text>
</comment>
<dbReference type="GO" id="GO:0010181">
    <property type="term" value="F:FMN binding"/>
    <property type="evidence" value="ECO:0007669"/>
    <property type="project" value="UniProtKB-UniRule"/>
</dbReference>
<evidence type="ECO:0000256" key="7">
    <source>
        <dbReference type="PIRNR" id="PIRNR038996"/>
    </source>
</evidence>